<gene>
    <name evidence="1" type="ORF">METZ01_LOCUS50817</name>
</gene>
<dbReference type="InterPro" id="IPR052567">
    <property type="entry name" value="OP_Dioxygenase"/>
</dbReference>
<dbReference type="Gene3D" id="1.10.3210.10">
    <property type="entry name" value="Hypothetical protein af1432"/>
    <property type="match status" value="1"/>
</dbReference>
<sequence length="231" mass="26762">MNIPANPPLPIGNGQRVSEDIPNDGLLNQISPLIPAELQHLKEAQSKMDDLSRNDWENLMQYRKLYNREQQAKQALAMLALQKDDPSYGFRINNYRHCLQSATMVYRDGGDDEEVVIALFHDLGFNVCPDNHGEFSATLLANYISEQNYWILRNHAAFLNYHAQTHPTADWNEREKFRGHPYFECTAEWVGRYDQTSIQSQYDTAPLDFFEPMVYRIFTRPSKGIQLHLAP</sequence>
<dbReference type="EMBL" id="UINC01002558">
    <property type="protein sequence ID" value="SUZ97963.1"/>
    <property type="molecule type" value="Genomic_DNA"/>
</dbReference>
<organism evidence="1">
    <name type="scientific">marine metagenome</name>
    <dbReference type="NCBI Taxonomy" id="408172"/>
    <lineage>
        <taxon>unclassified sequences</taxon>
        <taxon>metagenomes</taxon>
        <taxon>ecological metagenomes</taxon>
    </lineage>
</organism>
<evidence type="ECO:0008006" key="2">
    <source>
        <dbReference type="Google" id="ProtNLM"/>
    </source>
</evidence>
<accession>A0A381SA20</accession>
<proteinExistence type="predicted"/>
<protein>
    <recommendedName>
        <fullName evidence="2">HD domain-containing protein</fullName>
    </recommendedName>
</protein>
<evidence type="ECO:0000313" key="1">
    <source>
        <dbReference type="EMBL" id="SUZ97963.1"/>
    </source>
</evidence>
<dbReference type="PANTHER" id="PTHR40202:SF1">
    <property type="entry name" value="HD DOMAIN-CONTAINING PROTEIN"/>
    <property type="match status" value="1"/>
</dbReference>
<name>A0A381SA20_9ZZZZ</name>
<reference evidence="1" key="1">
    <citation type="submission" date="2018-05" db="EMBL/GenBank/DDBJ databases">
        <authorList>
            <person name="Lanie J.A."/>
            <person name="Ng W.-L."/>
            <person name="Kazmierczak K.M."/>
            <person name="Andrzejewski T.M."/>
            <person name="Davidsen T.M."/>
            <person name="Wayne K.J."/>
            <person name="Tettelin H."/>
            <person name="Glass J.I."/>
            <person name="Rusch D."/>
            <person name="Podicherti R."/>
            <person name="Tsui H.-C.T."/>
            <person name="Winkler M.E."/>
        </authorList>
    </citation>
    <scope>NUCLEOTIDE SEQUENCE</scope>
</reference>
<dbReference type="SUPFAM" id="SSF109604">
    <property type="entry name" value="HD-domain/PDEase-like"/>
    <property type="match status" value="1"/>
</dbReference>
<dbReference type="AlphaFoldDB" id="A0A381SA20"/>
<dbReference type="PANTHER" id="PTHR40202">
    <property type="match status" value="1"/>
</dbReference>